<comment type="caution">
    <text evidence="2">The sequence shown here is derived from an EMBL/GenBank/DDBJ whole genome shotgun (WGS) entry which is preliminary data.</text>
</comment>
<accession>A0ABS4W0P9</accession>
<organism evidence="2 3">
    <name type="scientific">Pseudonocardia parietis</name>
    <dbReference type="NCBI Taxonomy" id="570936"/>
    <lineage>
        <taxon>Bacteria</taxon>
        <taxon>Bacillati</taxon>
        <taxon>Actinomycetota</taxon>
        <taxon>Actinomycetes</taxon>
        <taxon>Pseudonocardiales</taxon>
        <taxon>Pseudonocardiaceae</taxon>
        <taxon>Pseudonocardia</taxon>
    </lineage>
</organism>
<keyword evidence="3" id="KW-1185">Reference proteome</keyword>
<gene>
    <name evidence="2" type="ORF">JOF36_005463</name>
</gene>
<name>A0ABS4W0P9_9PSEU</name>
<dbReference type="GO" id="GO:0016874">
    <property type="term" value="F:ligase activity"/>
    <property type="evidence" value="ECO:0007669"/>
    <property type="project" value="UniProtKB-KW"/>
</dbReference>
<dbReference type="EMBL" id="JAGINU010000001">
    <property type="protein sequence ID" value="MBP2369767.1"/>
    <property type="molecule type" value="Genomic_DNA"/>
</dbReference>
<evidence type="ECO:0000256" key="1">
    <source>
        <dbReference type="SAM" id="MobiDB-lite"/>
    </source>
</evidence>
<dbReference type="Gene3D" id="3.30.300.30">
    <property type="match status" value="1"/>
</dbReference>
<keyword evidence="2" id="KW-0436">Ligase</keyword>
<feature type="region of interest" description="Disordered" evidence="1">
    <location>
        <begin position="1"/>
        <end position="59"/>
    </location>
</feature>
<dbReference type="RefSeq" id="WP_210032260.1">
    <property type="nucleotide sequence ID" value="NZ_JAGINU010000001.1"/>
</dbReference>
<dbReference type="SUPFAM" id="SSF56801">
    <property type="entry name" value="Acetyl-CoA synthetase-like"/>
    <property type="match status" value="1"/>
</dbReference>
<reference evidence="2 3" key="1">
    <citation type="submission" date="2021-03" db="EMBL/GenBank/DDBJ databases">
        <title>Sequencing the genomes of 1000 actinobacteria strains.</title>
        <authorList>
            <person name="Klenk H.-P."/>
        </authorList>
    </citation>
    <scope>NUCLEOTIDE SEQUENCE [LARGE SCALE GENOMIC DNA]</scope>
    <source>
        <strain evidence="2 3">DSM 45256</strain>
    </source>
</reference>
<sequence>MPHPLRRGRRVLPGDRRSGRAFGRSGVRGDRPGAGATGTADQIRSRTRSSTAGYKTPRRAELVDELPVLATGKVDEKASSSSTR</sequence>
<evidence type="ECO:0000313" key="2">
    <source>
        <dbReference type="EMBL" id="MBP2369767.1"/>
    </source>
</evidence>
<evidence type="ECO:0000313" key="3">
    <source>
        <dbReference type="Proteomes" id="UP001519295"/>
    </source>
</evidence>
<dbReference type="Proteomes" id="UP001519295">
    <property type="component" value="Unassembled WGS sequence"/>
</dbReference>
<proteinExistence type="predicted"/>
<protein>
    <submittedName>
        <fullName evidence="2">Acyl-CoA synthetase (AMP-forming)/AMP-acid ligase II</fullName>
    </submittedName>
</protein>
<dbReference type="InterPro" id="IPR045851">
    <property type="entry name" value="AMP-bd_C_sf"/>
</dbReference>
<feature type="compositionally biased region" description="Basic residues" evidence="1">
    <location>
        <begin position="1"/>
        <end position="10"/>
    </location>
</feature>